<proteinExistence type="predicted"/>
<accession>A0A4S1WMW4</accession>
<dbReference type="EMBL" id="SRXU01000002">
    <property type="protein sequence ID" value="TGX44638.1"/>
    <property type="molecule type" value="Genomic_DNA"/>
</dbReference>
<dbReference type="OrthoDB" id="7507752at2"/>
<name>A0A4S1WMW4_9SPHN</name>
<keyword evidence="2" id="KW-1185">Reference proteome</keyword>
<reference evidence="1 2" key="1">
    <citation type="submission" date="2019-04" db="EMBL/GenBank/DDBJ databases">
        <title>Sphingomonas psychrotolerans sp. nov., isolated from soil in the Tianshan Mountains, Xinjiang, China.</title>
        <authorList>
            <person name="Luo Y."/>
            <person name="Sheng H."/>
        </authorList>
    </citation>
    <scope>NUCLEOTIDE SEQUENCE [LARGE SCALE GENOMIC DNA]</scope>
    <source>
        <strain evidence="1 2">KIS18-15</strain>
    </source>
</reference>
<dbReference type="AlphaFoldDB" id="A0A4S1WMW4"/>
<evidence type="ECO:0000313" key="2">
    <source>
        <dbReference type="Proteomes" id="UP000309848"/>
    </source>
</evidence>
<dbReference type="RefSeq" id="WP_135983652.1">
    <property type="nucleotide sequence ID" value="NZ_JAASQM010000002.1"/>
</dbReference>
<organism evidence="1 2">
    <name type="scientific">Sphingomonas naasensis</name>
    <dbReference type="NCBI Taxonomy" id="1344951"/>
    <lineage>
        <taxon>Bacteria</taxon>
        <taxon>Pseudomonadati</taxon>
        <taxon>Pseudomonadota</taxon>
        <taxon>Alphaproteobacteria</taxon>
        <taxon>Sphingomonadales</taxon>
        <taxon>Sphingomonadaceae</taxon>
        <taxon>Sphingomonas</taxon>
    </lineage>
</organism>
<comment type="caution">
    <text evidence="1">The sequence shown here is derived from an EMBL/GenBank/DDBJ whole genome shotgun (WGS) entry which is preliminary data.</text>
</comment>
<gene>
    <name evidence="1" type="ORF">E5A74_07690</name>
</gene>
<dbReference type="Proteomes" id="UP000309848">
    <property type="component" value="Unassembled WGS sequence"/>
</dbReference>
<sequence length="76" mass="8205">MTAGELHDLLVTALVRQYGGSKRAWRAALGPLRVYDPATHPHCNWSAAPSGSSTENAAIERLQDELRGKHPLVTTG</sequence>
<protein>
    <submittedName>
        <fullName evidence="1">Uncharacterized protein</fullName>
    </submittedName>
</protein>
<evidence type="ECO:0000313" key="1">
    <source>
        <dbReference type="EMBL" id="TGX44638.1"/>
    </source>
</evidence>